<accession>A0ABS1H429</accession>
<dbReference type="EMBL" id="JAEOAH010000004">
    <property type="protein sequence ID" value="MBK3494158.1"/>
    <property type="molecule type" value="Genomic_DNA"/>
</dbReference>
<dbReference type="SUPFAM" id="SSF54427">
    <property type="entry name" value="NTF2-like"/>
    <property type="match status" value="1"/>
</dbReference>
<protein>
    <recommendedName>
        <fullName evidence="3">DUF4440 domain-containing protein</fullName>
    </recommendedName>
</protein>
<evidence type="ECO:0000313" key="1">
    <source>
        <dbReference type="EMBL" id="MBK3494158.1"/>
    </source>
</evidence>
<sequence>MNFKEEEVYEITEIFGNIAHRFSLYRKIGVLAGEAFDTMGMKTMQFIRTPCGWKISSIAWDDEKIGLAIPERYRK</sequence>
<reference evidence="1 2" key="1">
    <citation type="submission" date="2020-12" db="EMBL/GenBank/DDBJ databases">
        <title>YIM B01967 draft genome.</title>
        <authorList>
            <person name="Yan X."/>
        </authorList>
    </citation>
    <scope>NUCLEOTIDE SEQUENCE [LARGE SCALE GENOMIC DNA]</scope>
    <source>
        <strain evidence="1 2">YIM B01967</strain>
    </source>
</reference>
<evidence type="ECO:0000313" key="2">
    <source>
        <dbReference type="Proteomes" id="UP000618943"/>
    </source>
</evidence>
<evidence type="ECO:0008006" key="3">
    <source>
        <dbReference type="Google" id="ProtNLM"/>
    </source>
</evidence>
<dbReference type="Proteomes" id="UP000618943">
    <property type="component" value="Unassembled WGS sequence"/>
</dbReference>
<keyword evidence="2" id="KW-1185">Reference proteome</keyword>
<organism evidence="1 2">
    <name type="scientific">Viridibacillus soli</name>
    <dbReference type="NCBI Taxonomy" id="2798301"/>
    <lineage>
        <taxon>Bacteria</taxon>
        <taxon>Bacillati</taxon>
        <taxon>Bacillota</taxon>
        <taxon>Bacilli</taxon>
        <taxon>Bacillales</taxon>
        <taxon>Caryophanaceae</taxon>
        <taxon>Viridibacillus</taxon>
    </lineage>
</organism>
<comment type="caution">
    <text evidence="1">The sequence shown here is derived from an EMBL/GenBank/DDBJ whole genome shotgun (WGS) entry which is preliminary data.</text>
</comment>
<name>A0ABS1H429_9BACL</name>
<proteinExistence type="predicted"/>
<dbReference type="InterPro" id="IPR032710">
    <property type="entry name" value="NTF2-like_dom_sf"/>
</dbReference>
<dbReference type="RefSeq" id="WP_200748136.1">
    <property type="nucleotide sequence ID" value="NZ_JAEOAH010000004.1"/>
</dbReference>
<gene>
    <name evidence="1" type="ORF">JFL43_04645</name>
</gene>